<gene>
    <name evidence="1" type="ORF">OXU80_16585</name>
</gene>
<dbReference type="EMBL" id="CP113520">
    <property type="protein sequence ID" value="WAJ26490.1"/>
    <property type="molecule type" value="Genomic_DNA"/>
</dbReference>
<proteinExistence type="predicted"/>
<dbReference type="EC" id="3.4.21.107" evidence="1"/>
<dbReference type="Proteomes" id="UP001163223">
    <property type="component" value="Chromosome"/>
</dbReference>
<evidence type="ECO:0000313" key="2">
    <source>
        <dbReference type="Proteomes" id="UP001163223"/>
    </source>
</evidence>
<evidence type="ECO:0000313" key="1">
    <source>
        <dbReference type="EMBL" id="WAJ26490.1"/>
    </source>
</evidence>
<keyword evidence="2" id="KW-1185">Reference proteome</keyword>
<reference evidence="1" key="1">
    <citation type="submission" date="2022-11" db="EMBL/GenBank/DDBJ databases">
        <title>beta-Carotene-producing bacterium, Jeongeuplla avenae sp. nov., alleviates the salt stress of Arabidopsis seedlings.</title>
        <authorList>
            <person name="Jiang L."/>
            <person name="Lee J."/>
        </authorList>
    </citation>
    <scope>NUCLEOTIDE SEQUENCE</scope>
    <source>
        <strain evidence="1">DY_R2A_6</strain>
    </source>
</reference>
<name>A0ACD4NI68_9HYPH</name>
<protein>
    <submittedName>
        <fullName evidence="1">Do family serine endopeptidase</fullName>
        <ecNumber evidence="1">3.4.21.107</ecNumber>
    </submittedName>
</protein>
<organism evidence="1 2">
    <name type="scientific">Antarcticirhabdus aurantiaca</name>
    <dbReference type="NCBI Taxonomy" id="2606717"/>
    <lineage>
        <taxon>Bacteria</taxon>
        <taxon>Pseudomonadati</taxon>
        <taxon>Pseudomonadota</taxon>
        <taxon>Alphaproteobacteria</taxon>
        <taxon>Hyphomicrobiales</taxon>
        <taxon>Aurantimonadaceae</taxon>
        <taxon>Antarcticirhabdus</taxon>
    </lineage>
</organism>
<accession>A0ACD4NI68</accession>
<sequence length="604" mass="62298">MIQFRPARRLAAVLLCSAALGSSLPAFAQAPSPPGAPPQADVAPGGTPPAEAPPMLPAPAVPGGEATPETPPPGPVPDALPNAAAPAADPVNPVAQEIKRMRGPGSVADLAEDLLPAVVNISTSQDVEAAGRGPRAQDQDEGTTDEDDAPQASPAPEGGPAEPGAEPEQRAEPGERSPDESPLQDYFDDLFSGENGAQGRRLDGMGSGFVIDPAGIIVTNNHVIADADEITVNFSDGSSLEATLVGVDPKTDVAVLKVEPEKPLDFVEFGDSENIRIGDWVMAIGNPFGFGGSVSLGIVSARDRNINAGPYDNFIQTDAAINRGNSGGPLFNMDGKVIGINTAIVSPTGGSIGIGFSIPALLAKNVVDQLREFGETRRGWLGIRLQAVTDDIARGLRLPDTKGAVVMGVIEGGPADTGEIKVGDVITSFDGREVATSRDLPLIVAETPVGKRVPITILRKESADDAPPVEVTVEITLGRLEDGEKQTAEAGAAATPEPGAPSEEEGVRLLGMSIEDISDALRTRFSLAENAEGVVVTEVAPASAAAEKGIEAGTRLTEVAQEPVSSAQEVREKIDELKAAGRKNALLLLSSATGDLRFVVLPLE</sequence>
<keyword evidence="1" id="KW-0378">Hydrolase</keyword>